<organism evidence="2 3">
    <name type="scientific">Hydromonas duriensis</name>
    <dbReference type="NCBI Taxonomy" id="1527608"/>
    <lineage>
        <taxon>Bacteria</taxon>
        <taxon>Pseudomonadati</taxon>
        <taxon>Pseudomonadota</taxon>
        <taxon>Betaproteobacteria</taxon>
        <taxon>Burkholderiales</taxon>
        <taxon>Burkholderiaceae</taxon>
        <taxon>Hydromonas</taxon>
    </lineage>
</organism>
<dbReference type="OrthoDB" id="3542865at2"/>
<dbReference type="Proteomes" id="UP000294480">
    <property type="component" value="Unassembled WGS sequence"/>
</dbReference>
<dbReference type="EMBL" id="SNZE01000006">
    <property type="protein sequence ID" value="TDR32054.1"/>
    <property type="molecule type" value="Genomic_DNA"/>
</dbReference>
<evidence type="ECO:0000313" key="3">
    <source>
        <dbReference type="Proteomes" id="UP000294480"/>
    </source>
</evidence>
<name>A0A4R6Y9B8_9BURK</name>
<keyword evidence="3" id="KW-1185">Reference proteome</keyword>
<comment type="caution">
    <text evidence="2">The sequence shown here is derived from an EMBL/GenBank/DDBJ whole genome shotgun (WGS) entry which is preliminary data.</text>
</comment>
<accession>A0A4R6Y9B8</accession>
<dbReference type="PANTHER" id="PTHR35004">
    <property type="entry name" value="TRANSPOSASE RV3428C-RELATED"/>
    <property type="match status" value="1"/>
</dbReference>
<proteinExistence type="predicted"/>
<feature type="non-terminal residue" evidence="2">
    <location>
        <position position="1"/>
    </location>
</feature>
<dbReference type="RefSeq" id="WP_133619488.1">
    <property type="nucleotide sequence ID" value="NZ_SNZE01000006.1"/>
</dbReference>
<dbReference type="NCBIfam" id="NF033546">
    <property type="entry name" value="transpos_IS21"/>
    <property type="match status" value="1"/>
</dbReference>
<sequence>QTLLTAYEPWLEAALKADSHRPKRDRRTAVKLHEELKKQGFNGSYSRITEYIKRWRIKGGHTSKAFVPLKFHLGEAYQFDWSEEWLMVAGQVRKVIAAHTKLCASRAFIVLGYPAQGHEMLFDAHTRAFTAMGGIAKRGIYDNMKTAVDKITKGNGRVVNTRFYAMAAHYLIDPDFCNAASGWEKGIVEKNVQDARRRIWIDAKNERFESFDALNDWLTDKCQALWATLKHPEYKDLSIADVLHEERDHLMPMPTPFDGYVQSMGRVSNTCLVAVESNHYSAPSRLAGQRVDIHLYANRVDLYDDKGLVASHKRLLGRDQTSYNWQHYVPLIQSKSGALRNGAPFEEMPEALHQLQVALLRRERQTGSKLMAQVLAAVPVHGLEEVLVAVELVLESGVHSAEHVLNILNRIKQKAAPPSVESALELTEEPIADTARYEELMGGNHD</sequence>
<evidence type="ECO:0000313" key="2">
    <source>
        <dbReference type="EMBL" id="TDR32054.1"/>
    </source>
</evidence>
<dbReference type="AlphaFoldDB" id="A0A4R6Y9B8"/>
<protein>
    <submittedName>
        <fullName evidence="2">Transposase</fullName>
    </submittedName>
</protein>
<dbReference type="PANTHER" id="PTHR35004:SF7">
    <property type="entry name" value="INTEGRASE PROTEIN"/>
    <property type="match status" value="1"/>
</dbReference>
<dbReference type="Pfam" id="PF22483">
    <property type="entry name" value="Mu-transpos_C_2"/>
    <property type="match status" value="1"/>
</dbReference>
<evidence type="ECO:0000259" key="1">
    <source>
        <dbReference type="Pfam" id="PF22483"/>
    </source>
</evidence>
<reference evidence="2 3" key="1">
    <citation type="submission" date="2019-03" db="EMBL/GenBank/DDBJ databases">
        <title>Genomic Encyclopedia of Type Strains, Phase IV (KMG-IV): sequencing the most valuable type-strain genomes for metagenomic binning, comparative biology and taxonomic classification.</title>
        <authorList>
            <person name="Goeker M."/>
        </authorList>
    </citation>
    <scope>NUCLEOTIDE SEQUENCE [LARGE SCALE GENOMIC DNA]</scope>
    <source>
        <strain evidence="2 3">DSM 102852</strain>
    </source>
</reference>
<dbReference type="InterPro" id="IPR054353">
    <property type="entry name" value="IstA-like_C"/>
</dbReference>
<feature type="domain" description="Transposase for insertion sequence element IS21-like C-terminal" evidence="1">
    <location>
        <begin position="254"/>
        <end position="323"/>
    </location>
</feature>
<gene>
    <name evidence="2" type="ORF">DFR44_106124</name>
</gene>